<feature type="domain" description="Post-SET" evidence="18">
    <location>
        <begin position="542"/>
        <end position="558"/>
    </location>
</feature>
<dbReference type="InterPro" id="IPR016197">
    <property type="entry name" value="Chromo-like_dom_sf"/>
</dbReference>
<evidence type="ECO:0000256" key="1">
    <source>
        <dbReference type="ARBA" id="ARBA00004123"/>
    </source>
</evidence>
<keyword evidence="8 12" id="KW-0862">Zinc</keyword>
<dbReference type="Pfam" id="PF05033">
    <property type="entry name" value="Pre-SET"/>
    <property type="match status" value="1"/>
</dbReference>
<feature type="binding site" evidence="13">
    <location>
        <position position="547"/>
    </location>
    <ligand>
        <name>S-adenosyl-L-methionine</name>
        <dbReference type="ChEBI" id="CHEBI:59789"/>
    </ligand>
</feature>
<feature type="domain" description="Chromo" evidence="15">
    <location>
        <begin position="117"/>
        <end position="166"/>
    </location>
</feature>
<feature type="binding site" evidence="14">
    <location>
        <position position="333"/>
    </location>
    <ligand>
        <name>Zn(2+)</name>
        <dbReference type="ChEBI" id="CHEBI:29105"/>
        <label>1</label>
    </ligand>
</feature>
<comment type="catalytic activity">
    <reaction evidence="12">
        <text>L-lysyl(9)-[histone H3] + 3 S-adenosyl-L-methionine = N(6),N(6),N(6)-trimethyl-L-lysyl(9)-[histone H3] + 3 S-adenosyl-L-homocysteine + 3 H(+)</text>
        <dbReference type="Rhea" id="RHEA:60276"/>
        <dbReference type="Rhea" id="RHEA-COMP:15538"/>
        <dbReference type="Rhea" id="RHEA-COMP:15546"/>
        <dbReference type="ChEBI" id="CHEBI:15378"/>
        <dbReference type="ChEBI" id="CHEBI:29969"/>
        <dbReference type="ChEBI" id="CHEBI:57856"/>
        <dbReference type="ChEBI" id="CHEBI:59789"/>
        <dbReference type="ChEBI" id="CHEBI:61961"/>
        <dbReference type="EC" id="2.1.1.355"/>
    </reaction>
</comment>
<proteinExistence type="inferred from homology"/>
<dbReference type="EC" id="2.1.1.355" evidence="12"/>
<accession>A0AAE1GTD8</accession>
<feature type="domain" description="SET" evidence="16">
    <location>
        <begin position="382"/>
        <end position="509"/>
    </location>
</feature>
<dbReference type="InterPro" id="IPR023780">
    <property type="entry name" value="Chromo_domain"/>
</dbReference>
<keyword evidence="5 12" id="KW-0808">Transferase</keyword>
<dbReference type="PROSITE" id="PS50280">
    <property type="entry name" value="SET"/>
    <property type="match status" value="1"/>
</dbReference>
<evidence type="ECO:0000256" key="6">
    <source>
        <dbReference type="ARBA" id="ARBA00022691"/>
    </source>
</evidence>
<feature type="binding site" evidence="14">
    <location>
        <position position="367"/>
    </location>
    <ligand>
        <name>Zn(2+)</name>
        <dbReference type="ChEBI" id="CHEBI:29105"/>
        <label>3</label>
    </ligand>
</feature>
<feature type="binding site" evidence="14">
    <location>
        <position position="361"/>
    </location>
    <ligand>
        <name>Zn(2+)</name>
        <dbReference type="ChEBI" id="CHEBI:29105"/>
        <label>2</label>
    </ligand>
</feature>
<feature type="binding site" evidence="14">
    <location>
        <position position="469"/>
    </location>
    <ligand>
        <name>Zn(2+)</name>
        <dbReference type="ChEBI" id="CHEBI:29105"/>
        <label>4</label>
    </ligand>
</feature>
<dbReference type="GO" id="GO:0000775">
    <property type="term" value="C:chromosome, centromeric region"/>
    <property type="evidence" value="ECO:0007669"/>
    <property type="project" value="UniProtKB-SubCell"/>
</dbReference>
<dbReference type="GO" id="GO:0140949">
    <property type="term" value="F:histone H3K9 trimethyltransferase activity"/>
    <property type="evidence" value="ECO:0007669"/>
    <property type="project" value="UniProtKB-EC"/>
</dbReference>
<evidence type="ECO:0000313" key="19">
    <source>
        <dbReference type="EMBL" id="KAK3908892.1"/>
    </source>
</evidence>
<dbReference type="PROSITE" id="PS50013">
    <property type="entry name" value="CHROMO_2"/>
    <property type="match status" value="1"/>
</dbReference>
<feature type="binding site" evidence="14">
    <location>
        <position position="321"/>
    </location>
    <ligand>
        <name>Zn(2+)</name>
        <dbReference type="ChEBI" id="CHEBI:29105"/>
        <label>2</label>
    </ligand>
</feature>
<evidence type="ECO:0000256" key="2">
    <source>
        <dbReference type="ARBA" id="ARBA00004584"/>
    </source>
</evidence>
<feature type="binding site" evidence="14">
    <location>
        <position position="553"/>
    </location>
    <ligand>
        <name>Zn(2+)</name>
        <dbReference type="ChEBI" id="CHEBI:29105"/>
        <label>4</label>
    </ligand>
</feature>
<dbReference type="AlphaFoldDB" id="A0AAE1GTD8"/>
<evidence type="ECO:0000256" key="4">
    <source>
        <dbReference type="ARBA" id="ARBA00022603"/>
    </source>
</evidence>
<dbReference type="Gene3D" id="2.170.270.10">
    <property type="entry name" value="SET domain"/>
    <property type="match status" value="1"/>
</dbReference>
<dbReference type="Gene3D" id="2.40.50.40">
    <property type="match status" value="1"/>
</dbReference>
<dbReference type="SUPFAM" id="SSF54160">
    <property type="entry name" value="Chromo domain-like"/>
    <property type="match status" value="1"/>
</dbReference>
<dbReference type="InterPro" id="IPR007728">
    <property type="entry name" value="Pre-SET_dom"/>
</dbReference>
<dbReference type="InterPro" id="IPR001214">
    <property type="entry name" value="SET_dom"/>
</dbReference>
<evidence type="ECO:0000256" key="10">
    <source>
        <dbReference type="ARBA" id="ARBA00023242"/>
    </source>
</evidence>
<feature type="binding site" evidence="13">
    <location>
        <begin position="466"/>
        <end position="467"/>
    </location>
    <ligand>
        <name>S-adenosyl-L-methionine</name>
        <dbReference type="ChEBI" id="CHEBI:59789"/>
    </ligand>
</feature>
<dbReference type="PROSITE" id="PS50867">
    <property type="entry name" value="PRE_SET"/>
    <property type="match status" value="1"/>
</dbReference>
<comment type="subcellular location">
    <subcellularLocation>
        <location evidence="2">Chromosome</location>
        <location evidence="2">Centromere</location>
    </subcellularLocation>
    <subcellularLocation>
        <location evidence="1 12">Nucleus</location>
    </subcellularLocation>
</comment>
<name>A0AAE1GTD8_9NEOP</name>
<comment type="caution">
    <text evidence="19">The sequence shown here is derived from an EMBL/GenBank/DDBJ whole genome shotgun (WGS) entry which is preliminary data.</text>
</comment>
<feature type="binding site" evidence="13">
    <location>
        <begin position="393"/>
        <end position="395"/>
    </location>
    <ligand>
        <name>S-adenosyl-L-methionine</name>
        <dbReference type="ChEBI" id="CHEBI:59789"/>
    </ligand>
</feature>
<dbReference type="GO" id="GO:0032259">
    <property type="term" value="P:methylation"/>
    <property type="evidence" value="ECO:0007669"/>
    <property type="project" value="UniProtKB-KW"/>
</dbReference>
<keyword evidence="11" id="KW-0137">Centromere</keyword>
<keyword evidence="20" id="KW-1185">Reference proteome</keyword>
<dbReference type="PANTHER" id="PTHR46223:SF4">
    <property type="entry name" value="HISTONE-LYSINE N-METHYLTRANSFERASE-RELATED"/>
    <property type="match status" value="1"/>
</dbReference>
<dbReference type="SMART" id="SM00468">
    <property type="entry name" value="PreSET"/>
    <property type="match status" value="1"/>
</dbReference>
<dbReference type="PANTHER" id="PTHR46223">
    <property type="entry name" value="HISTONE-LYSINE N-METHYLTRANSFERASE SUV39H"/>
    <property type="match status" value="1"/>
</dbReference>
<evidence type="ECO:0000256" key="7">
    <source>
        <dbReference type="ARBA" id="ARBA00022723"/>
    </source>
</evidence>
<dbReference type="Pfam" id="PF00856">
    <property type="entry name" value="SET"/>
    <property type="match status" value="1"/>
</dbReference>
<dbReference type="SMART" id="SM00317">
    <property type="entry name" value="SET"/>
    <property type="match status" value="1"/>
</dbReference>
<gene>
    <name evidence="19" type="ORF">KUF71_019148</name>
</gene>
<dbReference type="InterPro" id="IPR011381">
    <property type="entry name" value="H3-K9_MeTrfase_SUV39H1/2-like"/>
</dbReference>
<evidence type="ECO:0000313" key="20">
    <source>
        <dbReference type="Proteomes" id="UP001219518"/>
    </source>
</evidence>
<dbReference type="CDD" id="cd00024">
    <property type="entry name" value="CD_CSD"/>
    <property type="match status" value="1"/>
</dbReference>
<keyword evidence="7 12" id="KW-0479">Metal-binding</keyword>
<organism evidence="19 20">
    <name type="scientific">Frankliniella fusca</name>
    <dbReference type="NCBI Taxonomy" id="407009"/>
    <lineage>
        <taxon>Eukaryota</taxon>
        <taxon>Metazoa</taxon>
        <taxon>Ecdysozoa</taxon>
        <taxon>Arthropoda</taxon>
        <taxon>Hexapoda</taxon>
        <taxon>Insecta</taxon>
        <taxon>Pterygota</taxon>
        <taxon>Neoptera</taxon>
        <taxon>Paraneoptera</taxon>
        <taxon>Thysanoptera</taxon>
        <taxon>Terebrantia</taxon>
        <taxon>Thripoidea</taxon>
        <taxon>Thripidae</taxon>
        <taxon>Frankliniella</taxon>
    </lineage>
</organism>
<protein>
    <recommendedName>
        <fullName evidence="12">Histone-lysine N-methyltransferase</fullName>
        <ecNumber evidence="12">2.1.1.355</ecNumber>
    </recommendedName>
</protein>
<dbReference type="PROSITE" id="PS50868">
    <property type="entry name" value="POST_SET"/>
    <property type="match status" value="1"/>
</dbReference>
<evidence type="ECO:0000256" key="13">
    <source>
        <dbReference type="PIRSR" id="PIRSR009343-1"/>
    </source>
</evidence>
<feature type="binding site" evidence="14">
    <location>
        <position position="548"/>
    </location>
    <ligand>
        <name>Zn(2+)</name>
        <dbReference type="ChEBI" id="CHEBI:29105"/>
        <label>4</label>
    </ligand>
</feature>
<feature type="binding site" evidence="14">
    <location>
        <position position="321"/>
    </location>
    <ligand>
        <name>Zn(2+)</name>
        <dbReference type="ChEBI" id="CHEBI:29105"/>
        <label>1</label>
    </ligand>
</feature>
<dbReference type="Pfam" id="PF00385">
    <property type="entry name" value="Chromo"/>
    <property type="match status" value="1"/>
</dbReference>
<evidence type="ECO:0000256" key="5">
    <source>
        <dbReference type="ARBA" id="ARBA00022679"/>
    </source>
</evidence>
<feature type="binding site" evidence="13">
    <location>
        <position position="508"/>
    </location>
    <ligand>
        <name>S-adenosyl-L-methionine</name>
        <dbReference type="ChEBI" id="CHEBI:59789"/>
    </ligand>
</feature>
<dbReference type="InterPro" id="IPR050973">
    <property type="entry name" value="H3K9_Histone-Lys_N-MTase"/>
</dbReference>
<dbReference type="SUPFAM" id="SSF82199">
    <property type="entry name" value="SET domain"/>
    <property type="match status" value="1"/>
</dbReference>
<evidence type="ECO:0000256" key="9">
    <source>
        <dbReference type="ARBA" id="ARBA00022853"/>
    </source>
</evidence>
<dbReference type="SMART" id="SM00298">
    <property type="entry name" value="CHROMO"/>
    <property type="match status" value="1"/>
</dbReference>
<evidence type="ECO:0000259" key="18">
    <source>
        <dbReference type="PROSITE" id="PS50868"/>
    </source>
</evidence>
<dbReference type="EMBL" id="JAHWGI010000083">
    <property type="protein sequence ID" value="KAK3908892.1"/>
    <property type="molecule type" value="Genomic_DNA"/>
</dbReference>
<keyword evidence="6 12" id="KW-0949">S-adenosyl-L-methionine</keyword>
<dbReference type="InterPro" id="IPR003616">
    <property type="entry name" value="Post-SET_dom"/>
</dbReference>
<keyword evidence="3" id="KW-0158">Chromosome</keyword>
<keyword evidence="4 12" id="KW-0489">Methyltransferase</keyword>
<dbReference type="PIRSF" id="PIRSF009343">
    <property type="entry name" value="SUV39_SET"/>
    <property type="match status" value="1"/>
</dbReference>
<feature type="binding site" evidence="14">
    <location>
        <position position="361"/>
    </location>
    <ligand>
        <name>Zn(2+)</name>
        <dbReference type="ChEBI" id="CHEBI:29105"/>
        <label>3</label>
    </ligand>
</feature>
<dbReference type="InterPro" id="IPR000953">
    <property type="entry name" value="Chromo/chromo_shadow_dom"/>
</dbReference>
<evidence type="ECO:0000256" key="3">
    <source>
        <dbReference type="ARBA" id="ARBA00022454"/>
    </source>
</evidence>
<evidence type="ECO:0000259" key="15">
    <source>
        <dbReference type="PROSITE" id="PS50013"/>
    </source>
</evidence>
<evidence type="ECO:0000259" key="17">
    <source>
        <dbReference type="PROSITE" id="PS50867"/>
    </source>
</evidence>
<dbReference type="GO" id="GO:0005634">
    <property type="term" value="C:nucleus"/>
    <property type="evidence" value="ECO:0007669"/>
    <property type="project" value="UniProtKB-SubCell"/>
</dbReference>
<feature type="binding site" evidence="14">
    <location>
        <position position="371"/>
    </location>
    <ligand>
        <name>Zn(2+)</name>
        <dbReference type="ChEBI" id="CHEBI:29105"/>
        <label>3</label>
    </ligand>
</feature>
<evidence type="ECO:0000256" key="11">
    <source>
        <dbReference type="ARBA" id="ARBA00023328"/>
    </source>
</evidence>
<evidence type="ECO:0000256" key="14">
    <source>
        <dbReference type="PIRSR" id="PIRSR009343-2"/>
    </source>
</evidence>
<dbReference type="PROSITE" id="PS00598">
    <property type="entry name" value="CHROMO_1"/>
    <property type="match status" value="1"/>
</dbReference>
<evidence type="ECO:0000256" key="12">
    <source>
        <dbReference type="PIRNR" id="PIRNR009343"/>
    </source>
</evidence>
<dbReference type="InterPro" id="IPR023779">
    <property type="entry name" value="Chromodomain_CS"/>
</dbReference>
<sequence length="558" mass="63572">MAEPKAELVSLRYPKVVLPKLPQDVCDILFAEEKSSDESIKEVSGVYHFEGKNIRINNSFKRQKWISAHYWMPVLPNTQSDDSGFGTEDGSDFSLFDDCAQKRRVKRWKGADERGEYEVQKIVDYKFEDGKDKFFVKWCGWGSQSNTWEPLNYLHCDENLNSFMKKMILDVLFVKWRPVPTCKSLRTTSYHSIIEQWIRNTPKALYLKKLKGGFKQKPIAISTLAKMLDAAVNDRCSKKREQIVETIKDHCALLRMIQARKEQLQLLKKWEDSLNSVGPGGLTIENNFDLEGPPSDFMYITQNKTGPGLSSCMLIGQVAGCECTEECGTKETCCPNMAGVDWAYSAKSRLIVSPRSGIFECNRFCSCGPECPNRVVQRGRKVKLCIFRTSDGRGWGLKAGERIERGQFLTTYLGEIITSEEAAKRDENYEKTGLSYLFDLDMMDPDEGQMFTIDAMKCGNESHFINHSCNPNAHVAGVWIETNDPAVPLLALFARRLIRKGEEITFNYQGDQDQRNKGNPIRDDKTGFETDHLGINQPAKKKAKKCKCGSRFCKGFYF</sequence>
<dbReference type="GO" id="GO:0008270">
    <property type="term" value="F:zinc ion binding"/>
    <property type="evidence" value="ECO:0007669"/>
    <property type="project" value="UniProtKB-UniRule"/>
</dbReference>
<reference evidence="19" key="2">
    <citation type="journal article" date="2023" name="BMC Genomics">
        <title>Pest status, molecular evolution, and epigenetic factors derived from the genome assembly of Frankliniella fusca, a thysanopteran phytovirus vector.</title>
        <authorList>
            <person name="Catto M.A."/>
            <person name="Labadie P.E."/>
            <person name="Jacobson A.L."/>
            <person name="Kennedy G.G."/>
            <person name="Srinivasan R."/>
            <person name="Hunt B.G."/>
        </authorList>
    </citation>
    <scope>NUCLEOTIDE SEQUENCE</scope>
    <source>
        <strain evidence="19">PL_HMW_Pooled</strain>
    </source>
</reference>
<dbReference type="CDD" id="cd10542">
    <property type="entry name" value="SET_SUV39H"/>
    <property type="match status" value="1"/>
</dbReference>
<feature type="binding site" evidence="14">
    <location>
        <position position="334"/>
    </location>
    <ligand>
        <name>Zn(2+)</name>
        <dbReference type="ChEBI" id="CHEBI:29105"/>
        <label>2</label>
    </ligand>
</feature>
<feature type="binding site" evidence="14">
    <location>
        <position position="365"/>
    </location>
    <ligand>
        <name>Zn(2+)</name>
        <dbReference type="ChEBI" id="CHEBI:29105"/>
        <label>2</label>
    </ligand>
</feature>
<reference evidence="19" key="1">
    <citation type="submission" date="2021-07" db="EMBL/GenBank/DDBJ databases">
        <authorList>
            <person name="Catto M.A."/>
            <person name="Jacobson A."/>
            <person name="Kennedy G."/>
            <person name="Labadie P."/>
            <person name="Hunt B.G."/>
            <person name="Srinivasan R."/>
        </authorList>
    </citation>
    <scope>NUCLEOTIDE SEQUENCE</scope>
    <source>
        <strain evidence="19">PL_HMW_Pooled</strain>
        <tissue evidence="19">Head</tissue>
    </source>
</reference>
<feature type="domain" description="Pre-SET" evidence="17">
    <location>
        <begin position="319"/>
        <end position="379"/>
    </location>
</feature>
<dbReference type="Proteomes" id="UP001219518">
    <property type="component" value="Unassembled WGS sequence"/>
</dbReference>
<evidence type="ECO:0000256" key="8">
    <source>
        <dbReference type="ARBA" id="ARBA00022833"/>
    </source>
</evidence>
<feature type="binding site" evidence="14">
    <location>
        <position position="546"/>
    </location>
    <ligand>
        <name>Zn(2+)</name>
        <dbReference type="ChEBI" id="CHEBI:29105"/>
        <label>4</label>
    </ligand>
</feature>
<evidence type="ECO:0000259" key="16">
    <source>
        <dbReference type="PROSITE" id="PS50280"/>
    </source>
</evidence>
<keyword evidence="9 12" id="KW-0156">Chromatin regulator</keyword>
<feature type="binding site" evidence="14">
    <location>
        <position position="323"/>
    </location>
    <ligand>
        <name>Zn(2+)</name>
        <dbReference type="ChEBI" id="CHEBI:29105"/>
        <label>1</label>
    </ligand>
</feature>
<dbReference type="InterPro" id="IPR046341">
    <property type="entry name" value="SET_dom_sf"/>
</dbReference>
<comment type="similarity">
    <text evidence="12">Belongs to the class V-like SAM-binding methyltransferase superfamily. Histone-lysine methyltransferase family. Suvar3-9 subfamily.</text>
</comment>
<keyword evidence="10 12" id="KW-0539">Nucleus</keyword>